<name>A0AAN8C2Y1_CHAGU</name>
<sequence length="98" mass="10321">MLAAAGSSLFITHTYGAVCVNVALSLFCHLVSFPSLFPLLISLQLPPSSFVSSTYLCALFLISTALWFSPYRLLQASSSPRGGARIPDAPSSSPPSLS</sequence>
<keyword evidence="4" id="KW-1185">Reference proteome</keyword>
<evidence type="ECO:0000313" key="3">
    <source>
        <dbReference type="EMBL" id="KAK5896125.1"/>
    </source>
</evidence>
<keyword evidence="2" id="KW-0812">Transmembrane</keyword>
<keyword evidence="2" id="KW-0472">Membrane</keyword>
<proteinExistence type="predicted"/>
<feature type="region of interest" description="Disordered" evidence="1">
    <location>
        <begin position="77"/>
        <end position="98"/>
    </location>
</feature>
<organism evidence="3 4">
    <name type="scientific">Champsocephalus gunnari</name>
    <name type="common">Mackerel icefish</name>
    <dbReference type="NCBI Taxonomy" id="52237"/>
    <lineage>
        <taxon>Eukaryota</taxon>
        <taxon>Metazoa</taxon>
        <taxon>Chordata</taxon>
        <taxon>Craniata</taxon>
        <taxon>Vertebrata</taxon>
        <taxon>Euteleostomi</taxon>
        <taxon>Actinopterygii</taxon>
        <taxon>Neopterygii</taxon>
        <taxon>Teleostei</taxon>
        <taxon>Neoteleostei</taxon>
        <taxon>Acanthomorphata</taxon>
        <taxon>Eupercaria</taxon>
        <taxon>Perciformes</taxon>
        <taxon>Notothenioidei</taxon>
        <taxon>Channichthyidae</taxon>
        <taxon>Champsocephalus</taxon>
    </lineage>
</organism>
<comment type="caution">
    <text evidence="3">The sequence shown here is derived from an EMBL/GenBank/DDBJ whole genome shotgun (WGS) entry which is preliminary data.</text>
</comment>
<feature type="transmembrane region" description="Helical" evidence="2">
    <location>
        <begin position="49"/>
        <end position="68"/>
    </location>
</feature>
<dbReference type="EMBL" id="JAURVH010001534">
    <property type="protein sequence ID" value="KAK5896125.1"/>
    <property type="molecule type" value="Genomic_DNA"/>
</dbReference>
<protein>
    <submittedName>
        <fullName evidence="3">Uncharacterized protein</fullName>
    </submittedName>
</protein>
<gene>
    <name evidence="3" type="ORF">CgunFtcFv8_009759</name>
</gene>
<accession>A0AAN8C2Y1</accession>
<dbReference type="AlphaFoldDB" id="A0AAN8C2Y1"/>
<reference evidence="3 4" key="1">
    <citation type="journal article" date="2023" name="Mol. Biol. Evol.">
        <title>Genomics of Secondarily Temperate Adaptation in the Only Non-Antarctic Icefish.</title>
        <authorList>
            <person name="Rivera-Colon A.G."/>
            <person name="Rayamajhi N."/>
            <person name="Minhas B.F."/>
            <person name="Madrigal G."/>
            <person name="Bilyk K.T."/>
            <person name="Yoon V."/>
            <person name="Hune M."/>
            <person name="Gregory S."/>
            <person name="Cheng C.H.C."/>
            <person name="Catchen J.M."/>
        </authorList>
    </citation>
    <scope>NUCLEOTIDE SEQUENCE [LARGE SCALE GENOMIC DNA]</scope>
    <source>
        <tissue evidence="3">White muscle</tissue>
    </source>
</reference>
<keyword evidence="2" id="KW-1133">Transmembrane helix</keyword>
<evidence type="ECO:0000313" key="4">
    <source>
        <dbReference type="Proteomes" id="UP001331515"/>
    </source>
</evidence>
<dbReference type="Proteomes" id="UP001331515">
    <property type="component" value="Unassembled WGS sequence"/>
</dbReference>
<evidence type="ECO:0000256" key="1">
    <source>
        <dbReference type="SAM" id="MobiDB-lite"/>
    </source>
</evidence>
<evidence type="ECO:0000256" key="2">
    <source>
        <dbReference type="SAM" id="Phobius"/>
    </source>
</evidence>